<keyword evidence="2" id="KW-0808">Transferase</keyword>
<organism evidence="2 3">
    <name type="scientific">Dyella tabacisoli</name>
    <dbReference type="NCBI Taxonomy" id="2282381"/>
    <lineage>
        <taxon>Bacteria</taxon>
        <taxon>Pseudomonadati</taxon>
        <taxon>Pseudomonadota</taxon>
        <taxon>Gammaproteobacteria</taxon>
        <taxon>Lysobacterales</taxon>
        <taxon>Rhodanobacteraceae</taxon>
        <taxon>Dyella</taxon>
    </lineage>
</organism>
<comment type="caution">
    <text evidence="2">The sequence shown here is derived from an EMBL/GenBank/DDBJ whole genome shotgun (WGS) entry which is preliminary data.</text>
</comment>
<proteinExistence type="predicted"/>
<dbReference type="PANTHER" id="PTHR43415">
    <property type="entry name" value="SPERMIDINE N(1)-ACETYLTRANSFERASE"/>
    <property type="match status" value="1"/>
</dbReference>
<dbReference type="AlphaFoldDB" id="A0A369US86"/>
<dbReference type="OrthoDB" id="143110at2"/>
<dbReference type="Pfam" id="PF13302">
    <property type="entry name" value="Acetyltransf_3"/>
    <property type="match status" value="1"/>
</dbReference>
<dbReference type="Proteomes" id="UP000253782">
    <property type="component" value="Unassembled WGS sequence"/>
</dbReference>
<evidence type="ECO:0000313" key="2">
    <source>
        <dbReference type="EMBL" id="RDD82490.1"/>
    </source>
</evidence>
<accession>A0A369US86</accession>
<feature type="domain" description="N-acetyltransferase" evidence="1">
    <location>
        <begin position="7"/>
        <end position="170"/>
    </location>
</feature>
<dbReference type="GO" id="GO:0016747">
    <property type="term" value="F:acyltransferase activity, transferring groups other than amino-acyl groups"/>
    <property type="evidence" value="ECO:0007669"/>
    <property type="project" value="InterPro"/>
</dbReference>
<dbReference type="EMBL" id="QQAH01000005">
    <property type="protein sequence ID" value="RDD82490.1"/>
    <property type="molecule type" value="Genomic_DNA"/>
</dbReference>
<protein>
    <submittedName>
        <fullName evidence="2">N-acetyltransferase</fullName>
    </submittedName>
</protein>
<dbReference type="InterPro" id="IPR016181">
    <property type="entry name" value="Acyl_CoA_acyltransferase"/>
</dbReference>
<dbReference type="PROSITE" id="PS51186">
    <property type="entry name" value="GNAT"/>
    <property type="match status" value="1"/>
</dbReference>
<name>A0A369US86_9GAMM</name>
<dbReference type="PANTHER" id="PTHR43415:SF3">
    <property type="entry name" value="GNAT-FAMILY ACETYLTRANSFERASE"/>
    <property type="match status" value="1"/>
</dbReference>
<keyword evidence="3" id="KW-1185">Reference proteome</keyword>
<dbReference type="Gene3D" id="3.40.630.30">
    <property type="match status" value="1"/>
</dbReference>
<gene>
    <name evidence="2" type="ORF">DVJ77_05980</name>
</gene>
<dbReference type="RefSeq" id="WP_114844554.1">
    <property type="nucleotide sequence ID" value="NZ_JBHSPE010000001.1"/>
</dbReference>
<evidence type="ECO:0000259" key="1">
    <source>
        <dbReference type="PROSITE" id="PS51186"/>
    </source>
</evidence>
<evidence type="ECO:0000313" key="3">
    <source>
        <dbReference type="Proteomes" id="UP000253782"/>
    </source>
</evidence>
<dbReference type="InterPro" id="IPR000182">
    <property type="entry name" value="GNAT_dom"/>
</dbReference>
<reference evidence="2 3" key="1">
    <citation type="submission" date="2018-07" db="EMBL/GenBank/DDBJ databases">
        <title>Dyella tabacisoli L4-6T, whole genome shotgun sequence.</title>
        <authorList>
            <person name="Zhou X.-K."/>
            <person name="Li W.-J."/>
            <person name="Duan Y.-Q."/>
        </authorList>
    </citation>
    <scope>NUCLEOTIDE SEQUENCE [LARGE SCALE GENOMIC DNA]</scope>
    <source>
        <strain evidence="2 3">L4-6</strain>
    </source>
</reference>
<sequence>MLQGDQLVLREWRESDLEAIAVLRNNVELQALLMSQAKPNSIERVRRWLIERSSRDDMVFFVAAARADDTVLGYLQVANIDSFHGVGEIGICFSPAAHGNHSALEACQLLDSYLHRTLGVRKLTLKVLADNARAIAFYRKSGYREVGTMTQHFRVGDQHQSVLIMERFLGE</sequence>
<dbReference type="SUPFAM" id="SSF55729">
    <property type="entry name" value="Acyl-CoA N-acyltransferases (Nat)"/>
    <property type="match status" value="1"/>
</dbReference>